<name>A0A0E9PE38_ANGAN</name>
<evidence type="ECO:0000313" key="1">
    <source>
        <dbReference type="EMBL" id="JAH02881.1"/>
    </source>
</evidence>
<proteinExistence type="predicted"/>
<reference evidence="1" key="1">
    <citation type="submission" date="2014-11" db="EMBL/GenBank/DDBJ databases">
        <authorList>
            <person name="Amaro Gonzalez C."/>
        </authorList>
    </citation>
    <scope>NUCLEOTIDE SEQUENCE</scope>
</reference>
<protein>
    <submittedName>
        <fullName evidence="1">Uncharacterized protein</fullName>
    </submittedName>
</protein>
<accession>A0A0E9PE38</accession>
<dbReference type="AlphaFoldDB" id="A0A0E9PE38"/>
<reference evidence="1" key="2">
    <citation type="journal article" date="2015" name="Fish Shellfish Immunol.">
        <title>Early steps in the European eel (Anguilla anguilla)-Vibrio vulnificus interaction in the gills: Role of the RtxA13 toxin.</title>
        <authorList>
            <person name="Callol A."/>
            <person name="Pajuelo D."/>
            <person name="Ebbesson L."/>
            <person name="Teles M."/>
            <person name="MacKenzie S."/>
            <person name="Amaro C."/>
        </authorList>
    </citation>
    <scope>NUCLEOTIDE SEQUENCE</scope>
</reference>
<organism evidence="1">
    <name type="scientific">Anguilla anguilla</name>
    <name type="common">European freshwater eel</name>
    <name type="synonym">Muraena anguilla</name>
    <dbReference type="NCBI Taxonomy" id="7936"/>
    <lineage>
        <taxon>Eukaryota</taxon>
        <taxon>Metazoa</taxon>
        <taxon>Chordata</taxon>
        <taxon>Craniata</taxon>
        <taxon>Vertebrata</taxon>
        <taxon>Euteleostomi</taxon>
        <taxon>Actinopterygii</taxon>
        <taxon>Neopterygii</taxon>
        <taxon>Teleostei</taxon>
        <taxon>Anguilliformes</taxon>
        <taxon>Anguillidae</taxon>
        <taxon>Anguilla</taxon>
    </lineage>
</organism>
<dbReference type="EMBL" id="GBXM01105696">
    <property type="protein sequence ID" value="JAH02881.1"/>
    <property type="molecule type" value="Transcribed_RNA"/>
</dbReference>
<sequence length="44" mass="4877">MGSKAQVFGQCDVSRSDMSTYENLKSGEWACCMRCLDRGAKRGL</sequence>